<dbReference type="InterPro" id="IPR012340">
    <property type="entry name" value="NA-bd_OB-fold"/>
</dbReference>
<reference evidence="5 6" key="1">
    <citation type="journal article" date="2025" name="Anaerobe">
        <title>Description of Anaerococcus kampingiae sp. nov., Anaerococcus groningensis sp. nov., Anaerococcus martiniensis sp. nov., and Anaerococcus cruorum sp. nov., isolated from human clinical specimens.</title>
        <authorList>
            <person name="Boiten K.E."/>
            <person name="Meijer J."/>
            <person name="van Wezel E.M."/>
            <person name="Veloo A.C.M."/>
        </authorList>
    </citation>
    <scope>NUCLEOTIDE SEQUENCE [LARGE SCALE GENOMIC DNA]</scope>
    <source>
        <strain evidence="5 6">ENR1039</strain>
    </source>
</reference>
<evidence type="ECO:0000256" key="1">
    <source>
        <dbReference type="ARBA" id="ARBA00023125"/>
    </source>
</evidence>
<evidence type="ECO:0000256" key="3">
    <source>
        <dbReference type="PIRNR" id="PIRNR002070"/>
    </source>
</evidence>
<gene>
    <name evidence="5" type="ORF">ACCQ40_04800</name>
</gene>
<evidence type="ECO:0000313" key="6">
    <source>
        <dbReference type="Proteomes" id="UP001638015"/>
    </source>
</evidence>
<dbReference type="PANTHER" id="PTHR10302:SF27">
    <property type="entry name" value="SINGLE-STRANDED DNA-BINDING PROTEIN"/>
    <property type="match status" value="1"/>
</dbReference>
<dbReference type="SUPFAM" id="SSF50249">
    <property type="entry name" value="Nucleic acid-binding proteins"/>
    <property type="match status" value="1"/>
</dbReference>
<keyword evidence="1 2" id="KW-0238">DNA-binding</keyword>
<name>A0ABW9MWC4_9FIRM</name>
<comment type="subunit">
    <text evidence="2">Homotetramer.</text>
</comment>
<dbReference type="HAMAP" id="MF_00984">
    <property type="entry name" value="SSB"/>
    <property type="match status" value="1"/>
</dbReference>
<sequence length="146" mass="16339">MNYFNLVGRLTKDPDVKQTQSGTSICNFTLAVDKNLGKEKKAEAERNNKPTADFIRIQAWGNRADVCGRYLNKGSQCAVSGRIQTDNYQDDNGNTIFATYFIAENVEFLGGNKSGNNSNNQNKISDNDSFFDDDFEEVEDKGNIPF</sequence>
<dbReference type="Pfam" id="PF00436">
    <property type="entry name" value="SSB"/>
    <property type="match status" value="1"/>
</dbReference>
<accession>A0ABW9MWC4</accession>
<dbReference type="GO" id="GO:0003677">
    <property type="term" value="F:DNA binding"/>
    <property type="evidence" value="ECO:0007669"/>
    <property type="project" value="UniProtKB-KW"/>
</dbReference>
<comment type="caution">
    <text evidence="2">Lacks conserved residue(s) required for the propagation of feature annotation.</text>
</comment>
<dbReference type="NCBIfam" id="TIGR00621">
    <property type="entry name" value="ssb"/>
    <property type="match status" value="1"/>
</dbReference>
<dbReference type="PIRSF" id="PIRSF002070">
    <property type="entry name" value="SSB"/>
    <property type="match status" value="1"/>
</dbReference>
<dbReference type="CDD" id="cd04496">
    <property type="entry name" value="SSB_OBF"/>
    <property type="match status" value="1"/>
</dbReference>
<dbReference type="InterPro" id="IPR000424">
    <property type="entry name" value="Primosome_PriB/ssb"/>
</dbReference>
<dbReference type="Gene3D" id="2.40.50.140">
    <property type="entry name" value="Nucleic acid-binding proteins"/>
    <property type="match status" value="1"/>
</dbReference>
<protein>
    <recommendedName>
        <fullName evidence="2 3">Single-stranded DNA-binding protein</fullName>
        <shortName evidence="2">SSB</shortName>
    </recommendedName>
</protein>
<evidence type="ECO:0000256" key="2">
    <source>
        <dbReference type="HAMAP-Rule" id="MF_00984"/>
    </source>
</evidence>
<feature type="compositionally biased region" description="Low complexity" evidence="4">
    <location>
        <begin position="113"/>
        <end position="128"/>
    </location>
</feature>
<dbReference type="Proteomes" id="UP001638015">
    <property type="component" value="Unassembled WGS sequence"/>
</dbReference>
<keyword evidence="6" id="KW-1185">Reference proteome</keyword>
<evidence type="ECO:0000256" key="4">
    <source>
        <dbReference type="SAM" id="MobiDB-lite"/>
    </source>
</evidence>
<dbReference type="RefSeq" id="WP_410032839.1">
    <property type="nucleotide sequence ID" value="NZ_JBGMEH010000006.1"/>
</dbReference>
<feature type="region of interest" description="Disordered" evidence="4">
    <location>
        <begin position="113"/>
        <end position="132"/>
    </location>
</feature>
<evidence type="ECO:0000313" key="5">
    <source>
        <dbReference type="EMBL" id="MFO3716105.1"/>
    </source>
</evidence>
<dbReference type="EMBL" id="JBGMEH010000006">
    <property type="protein sequence ID" value="MFO3716105.1"/>
    <property type="molecule type" value="Genomic_DNA"/>
</dbReference>
<proteinExistence type="inferred from homology"/>
<organism evidence="5 6">
    <name type="scientific">Anaerococcus cruorum</name>
    <dbReference type="NCBI Taxonomy" id="3115617"/>
    <lineage>
        <taxon>Bacteria</taxon>
        <taxon>Bacillati</taxon>
        <taxon>Bacillota</taxon>
        <taxon>Tissierellia</taxon>
        <taxon>Tissierellales</taxon>
        <taxon>Peptoniphilaceae</taxon>
        <taxon>Anaerococcus</taxon>
    </lineage>
</organism>
<comment type="caution">
    <text evidence="5">The sequence shown here is derived from an EMBL/GenBank/DDBJ whole genome shotgun (WGS) entry which is preliminary data.</text>
</comment>
<dbReference type="InterPro" id="IPR011344">
    <property type="entry name" value="ssDNA-bd"/>
</dbReference>
<dbReference type="PANTHER" id="PTHR10302">
    <property type="entry name" value="SINGLE-STRANDED DNA-BINDING PROTEIN"/>
    <property type="match status" value="1"/>
</dbReference>
<dbReference type="PROSITE" id="PS50935">
    <property type="entry name" value="SSB"/>
    <property type="match status" value="1"/>
</dbReference>